<dbReference type="Pfam" id="PF14526">
    <property type="entry name" value="Cass2"/>
    <property type="match status" value="1"/>
</dbReference>
<dbReference type="STRING" id="1220578.FPE01S_02_03070"/>
<comment type="caution">
    <text evidence="2">The sequence shown here is derived from an EMBL/GenBank/DDBJ whole genome shotgun (WGS) entry which is preliminary data.</text>
</comment>
<dbReference type="InterPro" id="IPR029441">
    <property type="entry name" value="Cass2"/>
</dbReference>
<gene>
    <name evidence="2" type="ORF">FPE01S_02_03070</name>
</gene>
<dbReference type="Proteomes" id="UP000033121">
    <property type="component" value="Unassembled WGS sequence"/>
</dbReference>
<dbReference type="InterPro" id="IPR053182">
    <property type="entry name" value="YobU-like_regulator"/>
</dbReference>
<dbReference type="SMART" id="SM00871">
    <property type="entry name" value="AraC_E_bind"/>
    <property type="match status" value="1"/>
</dbReference>
<protein>
    <recommendedName>
        <fullName evidence="1">AraC effector-binding domain-containing protein</fullName>
    </recommendedName>
</protein>
<keyword evidence="3" id="KW-1185">Reference proteome</keyword>
<sequence length="166" mass="19046">MSKSVPLRMVYAPQRLLIGKKMAMTLADDQTPVLWRSFMPFRQNIPHRVNEELISLQDYGTMKMDPPDPQAVFTKWAAVEVSAVDNVPEGMEVFTVPAGWYAVFLHRGSNQDTSIFQYIFSAWLPASEYLLDQRPHFEVLGARYRNGDPLSEEEIWIPVKPKCVLT</sequence>
<evidence type="ECO:0000313" key="2">
    <source>
        <dbReference type="EMBL" id="GAO43203.1"/>
    </source>
</evidence>
<feature type="domain" description="AraC effector-binding" evidence="1">
    <location>
        <begin position="5"/>
        <end position="160"/>
    </location>
</feature>
<dbReference type="AlphaFoldDB" id="A0A0E9N096"/>
<dbReference type="PANTHER" id="PTHR36444">
    <property type="entry name" value="TRANSCRIPTIONAL REGULATOR PROTEIN YOBU-RELATED"/>
    <property type="match status" value="1"/>
</dbReference>
<dbReference type="Gene3D" id="3.20.80.10">
    <property type="entry name" value="Regulatory factor, effector binding domain"/>
    <property type="match status" value="1"/>
</dbReference>
<dbReference type="PANTHER" id="PTHR36444:SF2">
    <property type="entry name" value="TRANSCRIPTIONAL REGULATOR PROTEIN YOBU-RELATED"/>
    <property type="match status" value="1"/>
</dbReference>
<evidence type="ECO:0000313" key="3">
    <source>
        <dbReference type="Proteomes" id="UP000033121"/>
    </source>
</evidence>
<organism evidence="2 3">
    <name type="scientific">Flavihumibacter petaseus NBRC 106054</name>
    <dbReference type="NCBI Taxonomy" id="1220578"/>
    <lineage>
        <taxon>Bacteria</taxon>
        <taxon>Pseudomonadati</taxon>
        <taxon>Bacteroidota</taxon>
        <taxon>Chitinophagia</taxon>
        <taxon>Chitinophagales</taxon>
        <taxon>Chitinophagaceae</taxon>
        <taxon>Flavihumibacter</taxon>
    </lineage>
</organism>
<dbReference type="RefSeq" id="WP_046369121.1">
    <property type="nucleotide sequence ID" value="NZ_BBWV01000002.1"/>
</dbReference>
<dbReference type="InterPro" id="IPR011256">
    <property type="entry name" value="Reg_factor_effector_dom_sf"/>
</dbReference>
<dbReference type="SUPFAM" id="SSF55136">
    <property type="entry name" value="Probable bacterial effector-binding domain"/>
    <property type="match status" value="1"/>
</dbReference>
<name>A0A0E9N096_9BACT</name>
<accession>A0A0E9N096</accession>
<dbReference type="EMBL" id="BBWV01000002">
    <property type="protein sequence ID" value="GAO43203.1"/>
    <property type="molecule type" value="Genomic_DNA"/>
</dbReference>
<reference evidence="2 3" key="1">
    <citation type="submission" date="2015-04" db="EMBL/GenBank/DDBJ databases">
        <title>Whole genome shotgun sequence of Flavihumibacter petaseus NBRC 106054.</title>
        <authorList>
            <person name="Miyazawa S."/>
            <person name="Hosoyama A."/>
            <person name="Hashimoto M."/>
            <person name="Noguchi M."/>
            <person name="Tsuchikane K."/>
            <person name="Ohji S."/>
            <person name="Yamazoe A."/>
            <person name="Ichikawa N."/>
            <person name="Kimura A."/>
            <person name="Fujita N."/>
        </authorList>
    </citation>
    <scope>NUCLEOTIDE SEQUENCE [LARGE SCALE GENOMIC DNA]</scope>
    <source>
        <strain evidence="2 3">NBRC 106054</strain>
    </source>
</reference>
<evidence type="ECO:0000259" key="1">
    <source>
        <dbReference type="SMART" id="SM00871"/>
    </source>
</evidence>
<dbReference type="InterPro" id="IPR010499">
    <property type="entry name" value="AraC_E-bd"/>
</dbReference>
<proteinExistence type="predicted"/>